<dbReference type="RefSeq" id="WP_236985895.1">
    <property type="nucleotide sequence ID" value="NZ_AP023086.1"/>
</dbReference>
<evidence type="ECO:0000259" key="1">
    <source>
        <dbReference type="SMART" id="SM00382"/>
    </source>
</evidence>
<reference evidence="2 3" key="1">
    <citation type="journal article" date="2022" name="IScience">
        <title>An ultrasensitive nanofiber-based assay for enzymatic hydrolysis and deep-sea microbial degradation of cellulose.</title>
        <authorList>
            <person name="Tsudome M."/>
            <person name="Tachioka M."/>
            <person name="Miyazaki M."/>
            <person name="Uchimura K."/>
            <person name="Tsuda M."/>
            <person name="Takaki Y."/>
            <person name="Deguchi S."/>
        </authorList>
    </citation>
    <scope>NUCLEOTIDE SEQUENCE [LARGE SCALE GENOMIC DNA]</scope>
    <source>
        <strain evidence="2 3">GE09</strain>
    </source>
</reference>
<dbReference type="InterPro" id="IPR027417">
    <property type="entry name" value="P-loop_NTPase"/>
</dbReference>
<dbReference type="InterPro" id="IPR011704">
    <property type="entry name" value="ATPase_dyneun-rel_AAA"/>
</dbReference>
<proteinExistence type="predicted"/>
<evidence type="ECO:0000313" key="2">
    <source>
        <dbReference type="EMBL" id="BCD96393.1"/>
    </source>
</evidence>
<dbReference type="AlphaFoldDB" id="A0AAN2BIY6"/>
<evidence type="ECO:0000313" key="3">
    <source>
        <dbReference type="Proteomes" id="UP001320119"/>
    </source>
</evidence>
<dbReference type="EMBL" id="AP023086">
    <property type="protein sequence ID" value="BCD96393.1"/>
    <property type="molecule type" value="Genomic_DNA"/>
</dbReference>
<protein>
    <recommendedName>
        <fullName evidence="1">AAA+ ATPase domain-containing protein</fullName>
    </recommendedName>
</protein>
<dbReference type="PANTHER" id="PTHR42759:SF1">
    <property type="entry name" value="MAGNESIUM-CHELATASE SUBUNIT CHLD"/>
    <property type="match status" value="1"/>
</dbReference>
<dbReference type="KEGG" id="marq:MARGE09_P0593"/>
<dbReference type="GO" id="GO:0005524">
    <property type="term" value="F:ATP binding"/>
    <property type="evidence" value="ECO:0007669"/>
    <property type="project" value="InterPro"/>
</dbReference>
<dbReference type="SUPFAM" id="SSF52540">
    <property type="entry name" value="P-loop containing nucleoside triphosphate hydrolases"/>
    <property type="match status" value="1"/>
</dbReference>
<sequence>MTAFTLENFTPNELRVEDRNQNLYHLFDSADCAALWSAYAAGRPLLLRGKPGTGKTQLAKAIAKQLGWAYVSEVINGSTELSDLHYHFDAVGRLAEAQVKGLNSEQAKQNVDPAQFISPGVFWWAYQWQTACEYYKNCQYSLRPRPLIPGVDGDAECPSSVNGVVLLLDEIDKAPPELANGLLETLGEGRFQPPFVPQAVSRSSTPLLTVITTNEERELPTAFLRRCFVHTLKMESSSDNVEITLPNNPDVPQAVTKRSQWLIERGVWHFKTKIADQVYVEAADLLWQDIARSQGSQYQPGLAEYIDLLKALENLDHTQQLERLRVISSYALEKELVS</sequence>
<accession>A0AAN2BIY6</accession>
<dbReference type="GO" id="GO:0016887">
    <property type="term" value="F:ATP hydrolysis activity"/>
    <property type="evidence" value="ECO:0007669"/>
    <property type="project" value="InterPro"/>
</dbReference>
<dbReference type="CDD" id="cd00009">
    <property type="entry name" value="AAA"/>
    <property type="match status" value="1"/>
</dbReference>
<dbReference type="Gene3D" id="3.40.50.300">
    <property type="entry name" value="P-loop containing nucleotide triphosphate hydrolases"/>
    <property type="match status" value="1"/>
</dbReference>
<dbReference type="InterPro" id="IPR050764">
    <property type="entry name" value="CbbQ/NirQ/NorQ/GpvN"/>
</dbReference>
<dbReference type="Proteomes" id="UP001320119">
    <property type="component" value="Chromosome"/>
</dbReference>
<feature type="domain" description="AAA+ ATPase" evidence="1">
    <location>
        <begin position="41"/>
        <end position="235"/>
    </location>
</feature>
<organism evidence="2 3">
    <name type="scientific">Marinagarivorans cellulosilyticus</name>
    <dbReference type="NCBI Taxonomy" id="2721545"/>
    <lineage>
        <taxon>Bacteria</taxon>
        <taxon>Pseudomonadati</taxon>
        <taxon>Pseudomonadota</taxon>
        <taxon>Gammaproteobacteria</taxon>
        <taxon>Cellvibrionales</taxon>
        <taxon>Cellvibrionaceae</taxon>
        <taxon>Marinagarivorans</taxon>
    </lineage>
</organism>
<keyword evidence="3" id="KW-1185">Reference proteome</keyword>
<name>A0AAN2BIY6_9GAMM</name>
<dbReference type="SMART" id="SM00382">
    <property type="entry name" value="AAA"/>
    <property type="match status" value="1"/>
</dbReference>
<dbReference type="PANTHER" id="PTHR42759">
    <property type="entry name" value="MOXR FAMILY PROTEIN"/>
    <property type="match status" value="1"/>
</dbReference>
<gene>
    <name evidence="2" type="ORF">MARGE09_P0593</name>
</gene>
<dbReference type="Pfam" id="PF07728">
    <property type="entry name" value="AAA_5"/>
    <property type="match status" value="1"/>
</dbReference>
<dbReference type="InterPro" id="IPR003593">
    <property type="entry name" value="AAA+_ATPase"/>
</dbReference>